<name>H6WFV2_9CAUD</name>
<keyword evidence="2" id="KW-1185">Reference proteome</keyword>
<dbReference type="RefSeq" id="YP_007006090.1">
    <property type="nucleotide sequence ID" value="NC_019516.2"/>
</dbReference>
<protein>
    <submittedName>
        <fullName evidence="1">Virion structural protein and packaging</fullName>
    </submittedName>
</protein>
<dbReference type="Proteomes" id="UP000007178">
    <property type="component" value="Segment"/>
</dbReference>
<evidence type="ECO:0000313" key="2">
    <source>
        <dbReference type="Proteomes" id="UP000007178"/>
    </source>
</evidence>
<evidence type="ECO:0000313" key="1">
    <source>
        <dbReference type="EMBL" id="AEZ65677.1"/>
    </source>
</evidence>
<accession>H6WFV2</accession>
<dbReference type="EMBL" id="JQ245707">
    <property type="protein sequence ID" value="AEZ65677.1"/>
    <property type="molecule type" value="Genomic_DNA"/>
</dbReference>
<dbReference type="GeneID" id="14013833"/>
<dbReference type="KEGG" id="vg:14013833"/>
<reference evidence="1 2" key="1">
    <citation type="journal article" date="2012" name="Proc. Natl. Acad. Sci. U.S.A.">
        <title>A novel lineage of myoviruses infecting cyanobacteria is widespread in the oceans.</title>
        <authorList>
            <person name="Sabehi G."/>
            <person name="Shaulov L."/>
            <person name="Silver D.H."/>
            <person name="Yanai I."/>
            <person name="Harel A."/>
            <person name="Lindell D."/>
        </authorList>
    </citation>
    <scope>NUCLEOTIDE SEQUENCE [LARGE SCALE GENOMIC DNA]</scope>
</reference>
<sequence length="142" mass="15910">MLSYKPITQAQYWIQASPFQHYFTTFSGIRDTSATTQYADGVRGRIFQLKGPRTLSEVTITAPFDPEKHADIVDFWKTYDCSFITLTVTPVSCGEDPSPLGNRTITVPDAQITSLNFGQADRSSTNVSTLELTFVMDTFTYN</sequence>
<organism evidence="1 2">
    <name type="scientific">Cyanophage S-TIM5</name>
    <dbReference type="NCBI Taxonomy" id="1137745"/>
    <lineage>
        <taxon>Viruses</taxon>
        <taxon>Duplodnaviria</taxon>
        <taxon>Heunggongvirae</taxon>
        <taxon>Uroviricota</taxon>
        <taxon>Caudoviricetes</taxon>
        <taxon>Aurunvirus</taxon>
        <taxon>Aurunvirus STIM5</taxon>
    </lineage>
</organism>
<proteinExistence type="predicted"/>